<feature type="region of interest" description="Disordered" evidence="2">
    <location>
        <begin position="392"/>
        <end position="443"/>
    </location>
</feature>
<reference evidence="4" key="1">
    <citation type="submission" date="2020-07" db="EMBL/GenBank/DDBJ databases">
        <authorList>
            <person name="Lin J."/>
        </authorList>
    </citation>
    <scope>NUCLEOTIDE SEQUENCE</scope>
</reference>
<dbReference type="InterPro" id="IPR001878">
    <property type="entry name" value="Znf_CCHC"/>
</dbReference>
<feature type="region of interest" description="Disordered" evidence="2">
    <location>
        <begin position="654"/>
        <end position="685"/>
    </location>
</feature>
<dbReference type="InterPro" id="IPR036875">
    <property type="entry name" value="Znf_CCHC_sf"/>
</dbReference>
<dbReference type="EMBL" id="LR862129">
    <property type="protein sequence ID" value="CAD1817695.1"/>
    <property type="molecule type" value="Genomic_DNA"/>
</dbReference>
<gene>
    <name evidence="4" type="ORF">CB5_LOCUS906</name>
</gene>
<name>A0A6V7NGF5_ANACO</name>
<keyword evidence="1" id="KW-0862">Zinc</keyword>
<sequence length="904" mass="99221">MAMRGERQGKSVEKGKEKGKDKSVEKGKEKIVYRPVDKTPEKKSEAFSFATQRSEQATVRGVYAPSTSAAPVLRCRGRPRSQFRVRGLELRSLPTWANIALIELPLPREWCGQMSPSYSCLDSGATPKRLQSLRAFPATPDSISRSGRCFRCLGFDHRVSNCRGPIRCLRCYKSGHIARACMDRLPMSVYRAMRARPSYLSAFVPLTEDFHTRQNHCRNAILVDVLPPKNLGHFPQETIANRLASRFGGFPSDFHVARYSERDFVIFLSEWVPCYQLLRREILTLDDLRLQCYPWSPWSGARAMQLTYNVWIRLVSLPYECWSSRTVAALVGGFGRFIRADDFSVRMVDLTGYRCLVAVNYLSDILENLEITVGDWSRSVLIQMERWGRRDLVAPGNPPHERTDQHDPLQRAPDAHHHTGGSVRGRRSSTGGSSNSDVSWNSSEIRDRRREMYSPIGPPVNLNGRIVGRRLKSTIFPRTRQAVLGSPWARCRKAYPRWAAVTGYRNLFSTWENRGSIRPKIPLSTSSAGSGASIDLMRTPVSCLSGLTPRGLRPVQVWVALGPNGAVTLPGSLGRGHLRLLCGAQELESQLVCLFGPIGPHLVMGLPGDRYTQGSNDGREGPGPGANAAIGEALNKTGTSDFPQGPANCNTLFSPGLTNRNTSSGSAPSGAPCRVGHQTASRAGASRPERCRLAFRKRWAGISGVLLRCFARSSGRRTARLLLGGLSLGRRTGGESASRNSRSNSRRVPVHLLGTPSLGRRNNGEAACRNSGPAVGDFLVTSSVVYLSDGGLAAKQSVISLGAADGESFDNPPLVPCSEGEADFPPVELRGPTRSSARLGSSAKDSALERAKRRKAIRLEGETSSSTTLARKWNSRKIMEKSARCGVKLTQNDAVELHNFMLSG</sequence>
<dbReference type="AlphaFoldDB" id="A0A6V7NGF5"/>
<keyword evidence="1" id="KW-0863">Zinc-finger</keyword>
<feature type="compositionally biased region" description="Basic and acidic residues" evidence="2">
    <location>
        <begin position="399"/>
        <end position="417"/>
    </location>
</feature>
<dbReference type="PROSITE" id="PS50158">
    <property type="entry name" value="ZF_CCHC"/>
    <property type="match status" value="1"/>
</dbReference>
<dbReference type="SUPFAM" id="SSF57756">
    <property type="entry name" value="Retrovirus zinc finger-like domains"/>
    <property type="match status" value="1"/>
</dbReference>
<dbReference type="SMART" id="SM00343">
    <property type="entry name" value="ZnF_C2HC"/>
    <property type="match status" value="2"/>
</dbReference>
<feature type="region of interest" description="Disordered" evidence="2">
    <location>
        <begin position="1"/>
        <end position="37"/>
    </location>
</feature>
<feature type="compositionally biased region" description="Polar residues" evidence="2">
    <location>
        <begin position="654"/>
        <end position="667"/>
    </location>
</feature>
<protein>
    <recommendedName>
        <fullName evidence="3">CCHC-type domain-containing protein</fullName>
    </recommendedName>
</protein>
<evidence type="ECO:0000256" key="2">
    <source>
        <dbReference type="SAM" id="MobiDB-lite"/>
    </source>
</evidence>
<proteinExistence type="predicted"/>
<evidence type="ECO:0000313" key="4">
    <source>
        <dbReference type="EMBL" id="CAD1817695.1"/>
    </source>
</evidence>
<dbReference type="GO" id="GO:0008270">
    <property type="term" value="F:zinc ion binding"/>
    <property type="evidence" value="ECO:0007669"/>
    <property type="project" value="UniProtKB-KW"/>
</dbReference>
<feature type="domain" description="CCHC-type" evidence="3">
    <location>
        <begin position="167"/>
        <end position="181"/>
    </location>
</feature>
<dbReference type="Gene3D" id="4.10.60.10">
    <property type="entry name" value="Zinc finger, CCHC-type"/>
    <property type="match status" value="1"/>
</dbReference>
<evidence type="ECO:0000259" key="3">
    <source>
        <dbReference type="PROSITE" id="PS50158"/>
    </source>
</evidence>
<accession>A0A6V7NGF5</accession>
<organism evidence="4">
    <name type="scientific">Ananas comosus var. bracteatus</name>
    <name type="common">red pineapple</name>
    <dbReference type="NCBI Taxonomy" id="296719"/>
    <lineage>
        <taxon>Eukaryota</taxon>
        <taxon>Viridiplantae</taxon>
        <taxon>Streptophyta</taxon>
        <taxon>Embryophyta</taxon>
        <taxon>Tracheophyta</taxon>
        <taxon>Spermatophyta</taxon>
        <taxon>Magnoliopsida</taxon>
        <taxon>Liliopsida</taxon>
        <taxon>Poales</taxon>
        <taxon>Bromeliaceae</taxon>
        <taxon>Bromelioideae</taxon>
        <taxon>Ananas</taxon>
    </lineage>
</organism>
<feature type="region of interest" description="Disordered" evidence="2">
    <location>
        <begin position="730"/>
        <end position="763"/>
    </location>
</feature>
<keyword evidence="1" id="KW-0479">Metal-binding</keyword>
<dbReference type="GO" id="GO:0003676">
    <property type="term" value="F:nucleic acid binding"/>
    <property type="evidence" value="ECO:0007669"/>
    <property type="project" value="InterPro"/>
</dbReference>
<evidence type="ECO:0000256" key="1">
    <source>
        <dbReference type="PROSITE-ProRule" id="PRU00047"/>
    </source>
</evidence>
<feature type="compositionally biased region" description="Low complexity" evidence="2">
    <location>
        <begin position="428"/>
        <end position="443"/>
    </location>
</feature>